<protein>
    <recommendedName>
        <fullName evidence="1">DUF7745 domain-containing protein</fullName>
    </recommendedName>
</protein>
<dbReference type="Pfam" id="PF24924">
    <property type="entry name" value="DUF7745"/>
    <property type="match status" value="1"/>
</dbReference>
<sequence length="328" mass="38066">MGDDRGICRFRYLYSRTEPHIVSLKEPTLVATRASAIFDYSLFALNLRNSEQSPRDERNLGSMGCRDQTAVLLSLWRFTLFARRQDRRTSVSSPRSILKFCLQLLHFRKGRFGTHDRGVHSLDPMPEDSGMSEQWVTARIKQKGGCRCIPWRNLRDLILAHLDIKKRVDVFTLSIYGLVIFPKALGHVDEAVSDIFDRLSKGTTPVPAILAETFRSLNACRRAGEGRFIGYAQLLLSWFHSHFWKVEKVSYRVFSENYYLLKELVATPRRDDITEKNWMTILQNLQEENIEWRAPWMVPDEILYRCGNFNWVPLLGIGEPSGMLLCWC</sequence>
<evidence type="ECO:0000313" key="2">
    <source>
        <dbReference type="EMBL" id="KAG8487771.1"/>
    </source>
</evidence>
<comment type="caution">
    <text evidence="2">The sequence shown here is derived from an EMBL/GenBank/DDBJ whole genome shotgun (WGS) entry which is preliminary data.</text>
</comment>
<accession>A0A8J5YYQ3</accession>
<organism evidence="2 3">
    <name type="scientific">Gossypium anomalum</name>
    <dbReference type="NCBI Taxonomy" id="47600"/>
    <lineage>
        <taxon>Eukaryota</taxon>
        <taxon>Viridiplantae</taxon>
        <taxon>Streptophyta</taxon>
        <taxon>Embryophyta</taxon>
        <taxon>Tracheophyta</taxon>
        <taxon>Spermatophyta</taxon>
        <taxon>Magnoliopsida</taxon>
        <taxon>eudicotyledons</taxon>
        <taxon>Gunneridae</taxon>
        <taxon>Pentapetalae</taxon>
        <taxon>rosids</taxon>
        <taxon>malvids</taxon>
        <taxon>Malvales</taxon>
        <taxon>Malvaceae</taxon>
        <taxon>Malvoideae</taxon>
        <taxon>Gossypium</taxon>
    </lineage>
</organism>
<dbReference type="AlphaFoldDB" id="A0A8J5YYQ3"/>
<feature type="domain" description="DUF7745" evidence="1">
    <location>
        <begin position="158"/>
        <end position="317"/>
    </location>
</feature>
<reference evidence="2 3" key="1">
    <citation type="journal article" date="2021" name="bioRxiv">
        <title>The Gossypium anomalum genome as a resource for cotton improvement and evolutionary analysis of hybrid incompatibility.</title>
        <authorList>
            <person name="Grover C.E."/>
            <person name="Yuan D."/>
            <person name="Arick M.A."/>
            <person name="Miller E.R."/>
            <person name="Hu G."/>
            <person name="Peterson D.G."/>
            <person name="Wendel J.F."/>
            <person name="Udall J.A."/>
        </authorList>
    </citation>
    <scope>NUCLEOTIDE SEQUENCE [LARGE SCALE GENOMIC DNA]</scope>
    <source>
        <strain evidence="2">JFW-Udall</strain>
        <tissue evidence="2">Leaf</tissue>
    </source>
</reference>
<evidence type="ECO:0000313" key="3">
    <source>
        <dbReference type="Proteomes" id="UP000701853"/>
    </source>
</evidence>
<dbReference type="InterPro" id="IPR056647">
    <property type="entry name" value="DUF7745"/>
</dbReference>
<dbReference type="Proteomes" id="UP000701853">
    <property type="component" value="Chromosome 7"/>
</dbReference>
<evidence type="ECO:0000259" key="1">
    <source>
        <dbReference type="Pfam" id="PF24924"/>
    </source>
</evidence>
<dbReference type="PANTHER" id="PTHR48200:SF1">
    <property type="entry name" value="AMINOTRANSFERASE-LIKE PLANT MOBILE DOMAIN-CONTAINING PROTEIN"/>
    <property type="match status" value="1"/>
</dbReference>
<proteinExistence type="predicted"/>
<keyword evidence="3" id="KW-1185">Reference proteome</keyword>
<dbReference type="EMBL" id="JAHUZN010000007">
    <property type="protein sequence ID" value="KAG8487771.1"/>
    <property type="molecule type" value="Genomic_DNA"/>
</dbReference>
<name>A0A8J5YYQ3_9ROSI</name>
<gene>
    <name evidence="2" type="ORF">CXB51_018821</name>
</gene>
<dbReference type="PANTHER" id="PTHR48200">
    <property type="entry name" value="PROTEIN, PUTATIVE-RELATED"/>
    <property type="match status" value="1"/>
</dbReference>